<dbReference type="EMBL" id="CP078077">
    <property type="protein sequence ID" value="UPL14911.1"/>
    <property type="molecule type" value="Genomic_DNA"/>
</dbReference>
<gene>
    <name evidence="1" type="ORF">KV396_10645</name>
</gene>
<reference evidence="1 2" key="1">
    <citation type="submission" date="2021-06" db="EMBL/GenBank/DDBJ databases">
        <title>Genome-based taxonomic framework of Microbacterium strains isolated from marine environment, the description of four new species and reclassification of four preexisting species.</title>
        <authorList>
            <person name="Lee S.D."/>
            <person name="Kim S.-M."/>
            <person name="Byeon Y.-S."/>
            <person name="Yang H.L."/>
            <person name="Kim I.S."/>
        </authorList>
    </citation>
    <scope>NUCLEOTIDE SEQUENCE [LARGE SCALE GENOMIC DNA]</scope>
    <source>
        <strain evidence="1 2">SSW1-36</strain>
    </source>
</reference>
<dbReference type="CDD" id="cd07812">
    <property type="entry name" value="SRPBCC"/>
    <property type="match status" value="1"/>
</dbReference>
<dbReference type="Gene3D" id="3.30.530.20">
    <property type="match status" value="1"/>
</dbReference>
<sequence>MAKNVRTLRCTPADVFEVLENGWLYPAWVVGASRMREVDETWPAEGSQLHHSVGVWPALLDDTTVVEEWSPPNRMVIRAKGWPIGEARVTLRVRAGDGGTLVRIDEEPVKGPATLLPSLITTPLLRFRNAETLHRLAYLAEGRAR</sequence>
<dbReference type="Proteomes" id="UP000831963">
    <property type="component" value="Chromosome"/>
</dbReference>
<proteinExistence type="predicted"/>
<accession>A0ABY4IQ18</accession>
<dbReference type="Pfam" id="PF10604">
    <property type="entry name" value="Polyketide_cyc2"/>
    <property type="match status" value="1"/>
</dbReference>
<dbReference type="RefSeq" id="WP_247955706.1">
    <property type="nucleotide sequence ID" value="NZ_CP078077.1"/>
</dbReference>
<organism evidence="1 2">
    <name type="scientific">Microbacterium galbinum</name>
    <dbReference type="NCBI Taxonomy" id="2851646"/>
    <lineage>
        <taxon>Bacteria</taxon>
        <taxon>Bacillati</taxon>
        <taxon>Actinomycetota</taxon>
        <taxon>Actinomycetes</taxon>
        <taxon>Micrococcales</taxon>
        <taxon>Microbacteriaceae</taxon>
        <taxon>Microbacterium</taxon>
    </lineage>
</organism>
<dbReference type="SUPFAM" id="SSF55961">
    <property type="entry name" value="Bet v1-like"/>
    <property type="match status" value="1"/>
</dbReference>
<name>A0ABY4IQ18_9MICO</name>
<dbReference type="InterPro" id="IPR019587">
    <property type="entry name" value="Polyketide_cyclase/dehydratase"/>
</dbReference>
<keyword evidence="2" id="KW-1185">Reference proteome</keyword>
<protein>
    <submittedName>
        <fullName evidence="1">SRPBCC family protein</fullName>
    </submittedName>
</protein>
<evidence type="ECO:0000313" key="2">
    <source>
        <dbReference type="Proteomes" id="UP000831963"/>
    </source>
</evidence>
<evidence type="ECO:0000313" key="1">
    <source>
        <dbReference type="EMBL" id="UPL14911.1"/>
    </source>
</evidence>
<dbReference type="InterPro" id="IPR023393">
    <property type="entry name" value="START-like_dom_sf"/>
</dbReference>